<keyword evidence="5" id="KW-1185">Reference proteome</keyword>
<reference evidence="3 4" key="3">
    <citation type="submission" date="2020-08" db="EMBL/GenBank/DDBJ databases">
        <title>Genomic Encyclopedia of Type Strains, Phase IV (KMG-IV): sequencing the most valuable type-strain genomes for metagenomic binning, comparative biology and taxonomic classification.</title>
        <authorList>
            <person name="Goeker M."/>
        </authorList>
    </citation>
    <scope>NUCLEOTIDE SEQUENCE [LARGE SCALE GENOMIC DNA]</scope>
    <source>
        <strain evidence="3 4">DSM 24105</strain>
    </source>
</reference>
<keyword evidence="1" id="KW-0732">Signal</keyword>
<dbReference type="Proteomes" id="UP000517759">
    <property type="component" value="Unassembled WGS sequence"/>
</dbReference>
<reference evidence="2" key="1">
    <citation type="journal article" date="2014" name="Int. J. Syst. Evol. Microbiol.">
        <title>Complete genome of a new Firmicutes species belonging to the dominant human colonic microbiota ('Ruminococcus bicirculans') reveals two chromosomes and a selective capacity to utilize plant glucans.</title>
        <authorList>
            <consortium name="NISC Comparative Sequencing Program"/>
            <person name="Wegmann U."/>
            <person name="Louis P."/>
            <person name="Goesmann A."/>
            <person name="Henrissat B."/>
            <person name="Duncan S.H."/>
            <person name="Flint H.J."/>
        </authorList>
    </citation>
    <scope>NUCLEOTIDE SEQUENCE</scope>
    <source>
        <strain evidence="2">NBRC 107710</strain>
    </source>
</reference>
<dbReference type="Proteomes" id="UP001156881">
    <property type="component" value="Unassembled WGS sequence"/>
</dbReference>
<reference evidence="2" key="4">
    <citation type="submission" date="2023-01" db="EMBL/GenBank/DDBJ databases">
        <title>Draft genome sequence of Methylobacterium brachythecii strain NBRC 107710.</title>
        <authorList>
            <person name="Sun Q."/>
            <person name="Mori K."/>
        </authorList>
    </citation>
    <scope>NUCLEOTIDE SEQUENCE</scope>
    <source>
        <strain evidence="2">NBRC 107710</strain>
    </source>
</reference>
<feature type="chain" id="PRO_5031462190" description="Minor curlin subunit" evidence="1">
    <location>
        <begin position="32"/>
        <end position="171"/>
    </location>
</feature>
<proteinExistence type="predicted"/>
<evidence type="ECO:0000313" key="2">
    <source>
        <dbReference type="EMBL" id="GLS43634.1"/>
    </source>
</evidence>
<dbReference type="RefSeq" id="WP_183508257.1">
    <property type="nucleotide sequence ID" value="NZ_BSPG01000006.1"/>
</dbReference>
<evidence type="ECO:0008006" key="6">
    <source>
        <dbReference type="Google" id="ProtNLM"/>
    </source>
</evidence>
<sequence length="171" mass="17506">MPISVTSRAKALRASFALAALVALSPSIARAESAYIPQMASGTAVPLQAAATLLNAPPAPAVSRTPTAYTPPQTPEMAAMRGSGHNLAQTLQVGINNQALHVQAGFNNESTVGMIGSRNRAGVLQAGDNLRSNVVLLGTQGLNVGVIQPQGSAPINMLIARLPNGGLLIKR</sequence>
<accession>A0A7W6AJB4</accession>
<dbReference type="EMBL" id="JACIDN010000007">
    <property type="protein sequence ID" value="MBB3904435.1"/>
    <property type="molecule type" value="Genomic_DNA"/>
</dbReference>
<protein>
    <recommendedName>
        <fullName evidence="6">Minor curlin subunit</fullName>
    </recommendedName>
</protein>
<evidence type="ECO:0000313" key="3">
    <source>
        <dbReference type="EMBL" id="MBB3904435.1"/>
    </source>
</evidence>
<evidence type="ECO:0000313" key="5">
    <source>
        <dbReference type="Proteomes" id="UP001156881"/>
    </source>
</evidence>
<dbReference type="EMBL" id="BSPG01000006">
    <property type="protein sequence ID" value="GLS43634.1"/>
    <property type="molecule type" value="Genomic_DNA"/>
</dbReference>
<evidence type="ECO:0000313" key="4">
    <source>
        <dbReference type="Proteomes" id="UP000517759"/>
    </source>
</evidence>
<comment type="caution">
    <text evidence="3">The sequence shown here is derived from an EMBL/GenBank/DDBJ whole genome shotgun (WGS) entry which is preliminary data.</text>
</comment>
<organism evidence="3 4">
    <name type="scientific">Methylobacterium brachythecii</name>
    <dbReference type="NCBI Taxonomy" id="1176177"/>
    <lineage>
        <taxon>Bacteria</taxon>
        <taxon>Pseudomonadati</taxon>
        <taxon>Pseudomonadota</taxon>
        <taxon>Alphaproteobacteria</taxon>
        <taxon>Hyphomicrobiales</taxon>
        <taxon>Methylobacteriaceae</taxon>
        <taxon>Methylobacterium</taxon>
    </lineage>
</organism>
<evidence type="ECO:0000256" key="1">
    <source>
        <dbReference type="SAM" id="SignalP"/>
    </source>
</evidence>
<gene>
    <name evidence="2" type="ORF">GCM10007884_16190</name>
    <name evidence="3" type="ORF">GGR33_003954</name>
</gene>
<name>A0A7W6AJB4_9HYPH</name>
<feature type="signal peptide" evidence="1">
    <location>
        <begin position="1"/>
        <end position="31"/>
    </location>
</feature>
<reference evidence="5" key="2">
    <citation type="journal article" date="2019" name="Int. J. Syst. Evol. Microbiol.">
        <title>The Global Catalogue of Microorganisms (GCM) 10K type strain sequencing project: providing services to taxonomists for standard genome sequencing and annotation.</title>
        <authorList>
            <consortium name="The Broad Institute Genomics Platform"/>
            <consortium name="The Broad Institute Genome Sequencing Center for Infectious Disease"/>
            <person name="Wu L."/>
            <person name="Ma J."/>
        </authorList>
    </citation>
    <scope>NUCLEOTIDE SEQUENCE [LARGE SCALE GENOMIC DNA]</scope>
    <source>
        <strain evidence="5">NBRC 107710</strain>
    </source>
</reference>
<dbReference type="AlphaFoldDB" id="A0A7W6AJB4"/>